<dbReference type="Gramene" id="arahy.Tifrunner.gnm2.ann2.Ah20g508400.1">
    <property type="protein sequence ID" value="arahy.Tifrunner.gnm2.ann2.Ah20g508400.1-CDS"/>
    <property type="gene ID" value="arahy.Tifrunner.gnm2.ann2.Ah20g508400"/>
</dbReference>
<reference evidence="3 4" key="1">
    <citation type="submission" date="2019-01" db="EMBL/GenBank/DDBJ databases">
        <title>Sequencing of cultivated peanut Arachis hypogaea provides insights into genome evolution and oil improvement.</title>
        <authorList>
            <person name="Chen X."/>
        </authorList>
    </citation>
    <scope>NUCLEOTIDE SEQUENCE [LARGE SCALE GENOMIC DNA]</scope>
    <source>
        <strain evidence="4">cv. Fuhuasheng</strain>
        <tissue evidence="3">Leaves</tissue>
    </source>
</reference>
<dbReference type="Proteomes" id="UP000289738">
    <property type="component" value="Chromosome B10"/>
</dbReference>
<dbReference type="InterPro" id="IPR004182">
    <property type="entry name" value="GRAM"/>
</dbReference>
<dbReference type="PANTHER" id="PTHR31969">
    <property type="entry name" value="GEM-LIKE PROTEIN 2"/>
    <property type="match status" value="1"/>
</dbReference>
<gene>
    <name evidence="3" type="ORF">Ahy_B10g106353</name>
</gene>
<dbReference type="InterPro" id="IPR011993">
    <property type="entry name" value="PH-like_dom_sf"/>
</dbReference>
<organism evidence="3 4">
    <name type="scientific">Arachis hypogaea</name>
    <name type="common">Peanut</name>
    <dbReference type="NCBI Taxonomy" id="3818"/>
    <lineage>
        <taxon>Eukaryota</taxon>
        <taxon>Viridiplantae</taxon>
        <taxon>Streptophyta</taxon>
        <taxon>Embryophyta</taxon>
        <taxon>Tracheophyta</taxon>
        <taxon>Spermatophyta</taxon>
        <taxon>Magnoliopsida</taxon>
        <taxon>eudicotyledons</taxon>
        <taxon>Gunneridae</taxon>
        <taxon>Pentapetalae</taxon>
        <taxon>rosids</taxon>
        <taxon>fabids</taxon>
        <taxon>Fabales</taxon>
        <taxon>Fabaceae</taxon>
        <taxon>Papilionoideae</taxon>
        <taxon>50 kb inversion clade</taxon>
        <taxon>dalbergioids sensu lato</taxon>
        <taxon>Dalbergieae</taxon>
        <taxon>Pterocarpus clade</taxon>
        <taxon>Arachis</taxon>
    </lineage>
</organism>
<dbReference type="OrthoDB" id="1736712at2759"/>
<accession>A0A444XAJ6</accession>
<dbReference type="InterPro" id="IPR037848">
    <property type="entry name" value="GEM-like"/>
</dbReference>
<feature type="domain" description="GRAM" evidence="2">
    <location>
        <begin position="93"/>
        <end position="173"/>
    </location>
</feature>
<comment type="caution">
    <text evidence="3">The sequence shown here is derived from an EMBL/GenBank/DDBJ whole genome shotgun (WGS) entry which is preliminary data.</text>
</comment>
<name>A0A444XAJ6_ARAHY</name>
<dbReference type="AlphaFoldDB" id="A0A444XAJ6"/>
<sequence length="216" mass="24644">MKKGNLLLQELVTSIPIISRAFGNPSKRYLAESCSGKYHNKSSAKAKKNSKLNSVLTKMNKFGRKADNFANGVREHVMRLGGMKTSNTMKVKKNFIQLFGMKEREKLLKASQCYLSTTSGPISGILFISTHKVAFCSDRSIKIISSPEQDFNTRIHYKVAIPVEKINCVNQSQNVEKPSEKYIEIVTEDNFDFWFMGFLNYQKTFKYLQQAMFSHA</sequence>
<dbReference type="Pfam" id="PF02893">
    <property type="entry name" value="GRAM"/>
    <property type="match status" value="1"/>
</dbReference>
<dbReference type="EMBL" id="SDMP01000020">
    <property type="protein sequence ID" value="RYQ86714.1"/>
    <property type="molecule type" value="Genomic_DNA"/>
</dbReference>
<keyword evidence="4" id="KW-1185">Reference proteome</keyword>
<dbReference type="SMR" id="A0A444XAJ6"/>
<dbReference type="STRING" id="3818.A0A444XAJ6"/>
<dbReference type="Gene3D" id="2.30.29.30">
    <property type="entry name" value="Pleckstrin-homology domain (PH domain)/Phosphotyrosine-binding domain (PTB)"/>
    <property type="match status" value="1"/>
</dbReference>
<evidence type="ECO:0000313" key="4">
    <source>
        <dbReference type="Proteomes" id="UP000289738"/>
    </source>
</evidence>
<evidence type="ECO:0000256" key="1">
    <source>
        <dbReference type="ARBA" id="ARBA00009414"/>
    </source>
</evidence>
<evidence type="ECO:0000259" key="2">
    <source>
        <dbReference type="SMART" id="SM00568"/>
    </source>
</evidence>
<comment type="similarity">
    <text evidence="1">Belongs to the GEM family.</text>
</comment>
<dbReference type="SMART" id="SM00568">
    <property type="entry name" value="GRAM"/>
    <property type="match status" value="1"/>
</dbReference>
<evidence type="ECO:0000313" key="3">
    <source>
        <dbReference type="EMBL" id="RYQ86714.1"/>
    </source>
</evidence>
<protein>
    <recommendedName>
        <fullName evidence="2">GRAM domain-containing protein</fullName>
    </recommendedName>
</protein>
<proteinExistence type="inferred from homology"/>